<dbReference type="GO" id="GO:0008270">
    <property type="term" value="F:zinc ion binding"/>
    <property type="evidence" value="ECO:0007669"/>
    <property type="project" value="UniProtKB-KW"/>
</dbReference>
<dbReference type="GO" id="GO:0000977">
    <property type="term" value="F:RNA polymerase II transcription regulatory region sequence-specific DNA binding"/>
    <property type="evidence" value="ECO:0007669"/>
    <property type="project" value="TreeGrafter"/>
</dbReference>
<dbReference type="Proteomes" id="UP001458880">
    <property type="component" value="Unassembled WGS sequence"/>
</dbReference>
<evidence type="ECO:0000313" key="8">
    <source>
        <dbReference type="Proteomes" id="UP001458880"/>
    </source>
</evidence>
<keyword evidence="3 5" id="KW-0863">Zinc-finger</keyword>
<reference evidence="7 8" key="1">
    <citation type="journal article" date="2024" name="BMC Genomics">
        <title>De novo assembly and annotation of Popillia japonica's genome with initial clues to its potential as an invasive pest.</title>
        <authorList>
            <person name="Cucini C."/>
            <person name="Boschi S."/>
            <person name="Funari R."/>
            <person name="Cardaioli E."/>
            <person name="Iannotti N."/>
            <person name="Marturano G."/>
            <person name="Paoli F."/>
            <person name="Bruttini M."/>
            <person name="Carapelli A."/>
            <person name="Frati F."/>
            <person name="Nardi F."/>
        </authorList>
    </citation>
    <scope>NUCLEOTIDE SEQUENCE [LARGE SCALE GENOMIC DNA]</scope>
    <source>
        <strain evidence="7">DMR45628</strain>
    </source>
</reference>
<dbReference type="InterPro" id="IPR036236">
    <property type="entry name" value="Znf_C2H2_sf"/>
</dbReference>
<dbReference type="Pfam" id="PF00096">
    <property type="entry name" value="zf-C2H2"/>
    <property type="match status" value="2"/>
</dbReference>
<dbReference type="Gene3D" id="3.30.160.60">
    <property type="entry name" value="Classic Zinc Finger"/>
    <property type="match status" value="1"/>
</dbReference>
<dbReference type="PANTHER" id="PTHR24409:SF295">
    <property type="entry name" value="AZ2-RELATED"/>
    <property type="match status" value="1"/>
</dbReference>
<sequence>MKLLWYNYYLGMDAAPNTTEKRYQCDGCHRSYKHQSNLCNHKREECGKDPSYFCPFCNKGFKKKQHMQRHVVGIHGASQTLLNANTIPNPFTVPISLNLPLNTNFLPNQNVKLESSMNYPPLGTVPTLTPPVSVQKPAIDVLNNPPNFASTSETVSSGVCDTRSTDMIVNSVQSSCENS</sequence>
<dbReference type="SUPFAM" id="SSF57667">
    <property type="entry name" value="beta-beta-alpha zinc fingers"/>
    <property type="match status" value="1"/>
</dbReference>
<organism evidence="7 8">
    <name type="scientific">Popillia japonica</name>
    <name type="common">Japanese beetle</name>
    <dbReference type="NCBI Taxonomy" id="7064"/>
    <lineage>
        <taxon>Eukaryota</taxon>
        <taxon>Metazoa</taxon>
        <taxon>Ecdysozoa</taxon>
        <taxon>Arthropoda</taxon>
        <taxon>Hexapoda</taxon>
        <taxon>Insecta</taxon>
        <taxon>Pterygota</taxon>
        <taxon>Neoptera</taxon>
        <taxon>Endopterygota</taxon>
        <taxon>Coleoptera</taxon>
        <taxon>Polyphaga</taxon>
        <taxon>Scarabaeiformia</taxon>
        <taxon>Scarabaeidae</taxon>
        <taxon>Rutelinae</taxon>
        <taxon>Popillia</taxon>
    </lineage>
</organism>
<feature type="domain" description="C2H2-type" evidence="6">
    <location>
        <begin position="23"/>
        <end position="50"/>
    </location>
</feature>
<evidence type="ECO:0000256" key="1">
    <source>
        <dbReference type="ARBA" id="ARBA00022723"/>
    </source>
</evidence>
<feature type="domain" description="C2H2-type" evidence="6">
    <location>
        <begin position="52"/>
        <end position="80"/>
    </location>
</feature>
<dbReference type="SMART" id="SM00355">
    <property type="entry name" value="ZnF_C2H2"/>
    <property type="match status" value="2"/>
</dbReference>
<evidence type="ECO:0000256" key="4">
    <source>
        <dbReference type="ARBA" id="ARBA00022833"/>
    </source>
</evidence>
<evidence type="ECO:0000256" key="3">
    <source>
        <dbReference type="ARBA" id="ARBA00022771"/>
    </source>
</evidence>
<gene>
    <name evidence="7" type="ORF">QE152_g7295</name>
</gene>
<dbReference type="AlphaFoldDB" id="A0AAW1MDY2"/>
<dbReference type="EMBL" id="JASPKY010000053">
    <property type="protein sequence ID" value="KAK9745001.1"/>
    <property type="molecule type" value="Genomic_DNA"/>
</dbReference>
<evidence type="ECO:0000256" key="5">
    <source>
        <dbReference type="PROSITE-ProRule" id="PRU00042"/>
    </source>
</evidence>
<keyword evidence="4" id="KW-0862">Zinc</keyword>
<evidence type="ECO:0000259" key="6">
    <source>
        <dbReference type="PROSITE" id="PS50157"/>
    </source>
</evidence>
<accession>A0AAW1MDY2</accession>
<keyword evidence="2" id="KW-0677">Repeat</keyword>
<keyword evidence="1" id="KW-0479">Metal-binding</keyword>
<comment type="caution">
    <text evidence="7">The sequence shown here is derived from an EMBL/GenBank/DDBJ whole genome shotgun (WGS) entry which is preliminary data.</text>
</comment>
<dbReference type="PROSITE" id="PS50157">
    <property type="entry name" value="ZINC_FINGER_C2H2_2"/>
    <property type="match status" value="2"/>
</dbReference>
<dbReference type="GO" id="GO:0005634">
    <property type="term" value="C:nucleus"/>
    <property type="evidence" value="ECO:0007669"/>
    <property type="project" value="TreeGrafter"/>
</dbReference>
<proteinExistence type="predicted"/>
<keyword evidence="8" id="KW-1185">Reference proteome</keyword>
<evidence type="ECO:0000313" key="7">
    <source>
        <dbReference type="EMBL" id="KAK9745001.1"/>
    </source>
</evidence>
<protein>
    <submittedName>
        <fullName evidence="7">Zinc finger, C2H2 type</fullName>
    </submittedName>
</protein>
<dbReference type="GO" id="GO:0000981">
    <property type="term" value="F:DNA-binding transcription factor activity, RNA polymerase II-specific"/>
    <property type="evidence" value="ECO:0007669"/>
    <property type="project" value="TreeGrafter"/>
</dbReference>
<name>A0AAW1MDY2_POPJA</name>
<dbReference type="PANTHER" id="PTHR24409">
    <property type="entry name" value="ZINC FINGER PROTEIN 142"/>
    <property type="match status" value="1"/>
</dbReference>
<dbReference type="PROSITE" id="PS00028">
    <property type="entry name" value="ZINC_FINGER_C2H2_1"/>
    <property type="match status" value="1"/>
</dbReference>
<dbReference type="InterPro" id="IPR013087">
    <property type="entry name" value="Znf_C2H2_type"/>
</dbReference>
<evidence type="ECO:0000256" key="2">
    <source>
        <dbReference type="ARBA" id="ARBA00022737"/>
    </source>
</evidence>